<keyword evidence="3" id="KW-1185">Reference proteome</keyword>
<evidence type="ECO:0000256" key="1">
    <source>
        <dbReference type="SAM" id="MobiDB-lite"/>
    </source>
</evidence>
<gene>
    <name evidence="2" type="primary">Contig18522.g19677</name>
    <name evidence="2" type="ORF">STYLEM_10853</name>
</gene>
<dbReference type="Proteomes" id="UP000039865">
    <property type="component" value="Unassembled WGS sequence"/>
</dbReference>
<feature type="region of interest" description="Disordered" evidence="1">
    <location>
        <begin position="152"/>
        <end position="174"/>
    </location>
</feature>
<protein>
    <submittedName>
        <fullName evidence="2">Uncharacterized protein</fullName>
    </submittedName>
</protein>
<proteinExistence type="predicted"/>
<name>A0A078AHV3_STYLE</name>
<accession>A0A078AHV3</accession>
<dbReference type="InParanoid" id="A0A078AHV3"/>
<feature type="compositionally biased region" description="Polar residues" evidence="1">
    <location>
        <begin position="158"/>
        <end position="168"/>
    </location>
</feature>
<evidence type="ECO:0000313" key="3">
    <source>
        <dbReference type="Proteomes" id="UP000039865"/>
    </source>
</evidence>
<dbReference type="EMBL" id="CCKQ01010313">
    <property type="protein sequence ID" value="CDW81829.1"/>
    <property type="molecule type" value="Genomic_DNA"/>
</dbReference>
<organism evidence="2 3">
    <name type="scientific">Stylonychia lemnae</name>
    <name type="common">Ciliate</name>
    <dbReference type="NCBI Taxonomy" id="5949"/>
    <lineage>
        <taxon>Eukaryota</taxon>
        <taxon>Sar</taxon>
        <taxon>Alveolata</taxon>
        <taxon>Ciliophora</taxon>
        <taxon>Intramacronucleata</taxon>
        <taxon>Spirotrichea</taxon>
        <taxon>Stichotrichia</taxon>
        <taxon>Sporadotrichida</taxon>
        <taxon>Oxytrichidae</taxon>
        <taxon>Stylonychinae</taxon>
        <taxon>Stylonychia</taxon>
    </lineage>
</organism>
<sequence length="233" mass="27508">MNTDEQTLAFEFLIDQFLQPYDSTKCNEQQLESPKNLNYFDQENNHKDIQQSIFDFERFHHYPANIEILTSSHNISYLMSPRNVQMPQYNLSNNQDFSGQGLQQLTFNADKITYQDLDLSDLDDDDNKHTQVDYMSQSPSNEILTKIQKKQQKVQVKGSSTQQASQSGKIPKRKRMEKYCSKELDQQIACIDPQILVQYIDLRYHEIFDSRNTLRIVDMLKEQHILNVKRRDT</sequence>
<evidence type="ECO:0000313" key="2">
    <source>
        <dbReference type="EMBL" id="CDW81829.1"/>
    </source>
</evidence>
<dbReference type="AlphaFoldDB" id="A0A078AHV3"/>
<reference evidence="2 3" key="1">
    <citation type="submission" date="2014-06" db="EMBL/GenBank/DDBJ databases">
        <authorList>
            <person name="Swart Estienne"/>
        </authorList>
    </citation>
    <scope>NUCLEOTIDE SEQUENCE [LARGE SCALE GENOMIC DNA]</scope>
    <source>
        <strain evidence="2 3">130c</strain>
    </source>
</reference>